<feature type="compositionally biased region" description="Gly residues" evidence="4">
    <location>
        <begin position="222"/>
        <end position="256"/>
    </location>
</feature>
<dbReference type="Gene3D" id="2.40.50.100">
    <property type="match status" value="1"/>
</dbReference>
<feature type="compositionally biased region" description="Polar residues" evidence="4">
    <location>
        <begin position="263"/>
        <end position="272"/>
    </location>
</feature>
<proteinExistence type="inferred from homology"/>
<dbReference type="InterPro" id="IPR050465">
    <property type="entry name" value="UPF0194_transport"/>
</dbReference>
<sequence>MPGDLGSEPTPSQDRAIGEDDREHFPAMGEALAGRRRWIWVAAAVVVLALIVYGVVHALTADATEKPKAAATVAVDRGDVTTEVATTGTLQPAQTRSLSFAVASEVESVSVRAGTTVTAGQTLAKVDDTDAAEAVDDAQTSLDDAEDALATAKANASKTSTTASTCGTNVAAAYRGGTTTPTTSPTPTATASPTATATTSPTATATATATRTATVAPTTTKGSGGKTGTGSGTGSGSGSCSGTTSGGSSSGGGQQGGQSSSTDSILSAQQRVTQANTTLEEAEEALEGATITAPIAGRIISVSGKVGSQVSAGSTFITLADVYDMQISAAFPEADADRLAVKQKGVVTLADRAGKEFKSTVVQVDPTGTSDGTMVTYGVLLSFDEAPEDLLVGQSASVKITTGSKTGVLRVPSTAVHNVQGDKGTVLKNGTQTEVGVGLRGDQYTEITTGLTEGDEVTRSW</sequence>
<feature type="region of interest" description="Disordered" evidence="4">
    <location>
        <begin position="1"/>
        <end position="23"/>
    </location>
</feature>
<protein>
    <recommendedName>
        <fullName evidence="8">HlyD family efflux transporter periplasmic adaptor subunit</fullName>
    </recommendedName>
</protein>
<evidence type="ECO:0000256" key="3">
    <source>
        <dbReference type="ARBA" id="ARBA00023054"/>
    </source>
</evidence>
<dbReference type="Proteomes" id="UP000637628">
    <property type="component" value="Unassembled WGS sequence"/>
</dbReference>
<gene>
    <name evidence="6" type="ORF">Adu01nite_65630</name>
</gene>
<evidence type="ECO:0000256" key="4">
    <source>
        <dbReference type="SAM" id="MobiDB-lite"/>
    </source>
</evidence>
<evidence type="ECO:0000256" key="5">
    <source>
        <dbReference type="SAM" id="Phobius"/>
    </source>
</evidence>
<dbReference type="EMBL" id="BOML01000052">
    <property type="protein sequence ID" value="GIE05213.1"/>
    <property type="molecule type" value="Genomic_DNA"/>
</dbReference>
<reference evidence="6 7" key="1">
    <citation type="submission" date="2021-01" db="EMBL/GenBank/DDBJ databases">
        <title>Whole genome shotgun sequence of Actinoplanes durhamensis NBRC 14914.</title>
        <authorList>
            <person name="Komaki H."/>
            <person name="Tamura T."/>
        </authorList>
    </citation>
    <scope>NUCLEOTIDE SEQUENCE [LARGE SCALE GENOMIC DNA]</scope>
    <source>
        <strain evidence="6 7">NBRC 14914</strain>
    </source>
</reference>
<feature type="region of interest" description="Disordered" evidence="4">
    <location>
        <begin position="174"/>
        <end position="277"/>
    </location>
</feature>
<name>A0ABQ3Z5X1_9ACTN</name>
<keyword evidence="5" id="KW-0812">Transmembrane</keyword>
<keyword evidence="5" id="KW-0472">Membrane</keyword>
<organism evidence="6 7">
    <name type="scientific">Paractinoplanes durhamensis</name>
    <dbReference type="NCBI Taxonomy" id="113563"/>
    <lineage>
        <taxon>Bacteria</taxon>
        <taxon>Bacillati</taxon>
        <taxon>Actinomycetota</taxon>
        <taxon>Actinomycetes</taxon>
        <taxon>Micromonosporales</taxon>
        <taxon>Micromonosporaceae</taxon>
        <taxon>Paractinoplanes</taxon>
    </lineage>
</organism>
<accession>A0ABQ3Z5X1</accession>
<comment type="similarity">
    <text evidence="2">Belongs to the membrane fusion protein (MFP) (TC 8.A.1) family.</text>
</comment>
<evidence type="ECO:0000313" key="6">
    <source>
        <dbReference type="EMBL" id="GIE05213.1"/>
    </source>
</evidence>
<feature type="compositionally biased region" description="Low complexity" evidence="4">
    <location>
        <begin position="178"/>
        <end position="221"/>
    </location>
</feature>
<dbReference type="Gene3D" id="1.10.287.470">
    <property type="entry name" value="Helix hairpin bin"/>
    <property type="match status" value="1"/>
</dbReference>
<evidence type="ECO:0008006" key="8">
    <source>
        <dbReference type="Google" id="ProtNLM"/>
    </source>
</evidence>
<comment type="caution">
    <text evidence="6">The sequence shown here is derived from an EMBL/GenBank/DDBJ whole genome shotgun (WGS) entry which is preliminary data.</text>
</comment>
<dbReference type="Gene3D" id="2.40.420.20">
    <property type="match status" value="1"/>
</dbReference>
<dbReference type="Gene3D" id="2.40.30.170">
    <property type="match status" value="1"/>
</dbReference>
<keyword evidence="5" id="KW-1133">Transmembrane helix</keyword>
<keyword evidence="3" id="KW-0175">Coiled coil</keyword>
<dbReference type="PANTHER" id="PTHR32347">
    <property type="entry name" value="EFFLUX SYSTEM COMPONENT YKNX-RELATED"/>
    <property type="match status" value="1"/>
</dbReference>
<dbReference type="NCBIfam" id="TIGR01730">
    <property type="entry name" value="RND_mfp"/>
    <property type="match status" value="1"/>
</dbReference>
<evidence type="ECO:0000256" key="2">
    <source>
        <dbReference type="ARBA" id="ARBA00009477"/>
    </source>
</evidence>
<evidence type="ECO:0000313" key="7">
    <source>
        <dbReference type="Proteomes" id="UP000637628"/>
    </source>
</evidence>
<evidence type="ECO:0000256" key="1">
    <source>
        <dbReference type="ARBA" id="ARBA00004196"/>
    </source>
</evidence>
<dbReference type="InterPro" id="IPR006143">
    <property type="entry name" value="RND_pump_MFP"/>
</dbReference>
<feature type="transmembrane region" description="Helical" evidence="5">
    <location>
        <begin position="38"/>
        <end position="59"/>
    </location>
</feature>
<dbReference type="SUPFAM" id="SSF111369">
    <property type="entry name" value="HlyD-like secretion proteins"/>
    <property type="match status" value="2"/>
</dbReference>
<keyword evidence="7" id="KW-1185">Reference proteome</keyword>
<comment type="subcellular location">
    <subcellularLocation>
        <location evidence="1">Cell envelope</location>
    </subcellularLocation>
</comment>